<dbReference type="SUPFAM" id="SSF55781">
    <property type="entry name" value="GAF domain-like"/>
    <property type="match status" value="1"/>
</dbReference>
<evidence type="ECO:0000313" key="3">
    <source>
        <dbReference type="EMBL" id="GHF03980.1"/>
    </source>
</evidence>
<feature type="domain" description="GAF" evidence="1">
    <location>
        <begin position="2"/>
        <end position="168"/>
    </location>
</feature>
<organism evidence="3 4">
    <name type="scientific">Streptomyces fumanus</name>
    <dbReference type="NCBI Taxonomy" id="67302"/>
    <lineage>
        <taxon>Bacteria</taxon>
        <taxon>Bacillati</taxon>
        <taxon>Actinomycetota</taxon>
        <taxon>Actinomycetes</taxon>
        <taxon>Kitasatosporales</taxon>
        <taxon>Streptomycetaceae</taxon>
        <taxon>Streptomyces</taxon>
    </lineage>
</organism>
<evidence type="ECO:0000259" key="1">
    <source>
        <dbReference type="SMART" id="SM00065"/>
    </source>
</evidence>
<reference evidence="3" key="2">
    <citation type="submission" date="2020-09" db="EMBL/GenBank/DDBJ databases">
        <authorList>
            <person name="Sun Q."/>
            <person name="Ohkuma M."/>
        </authorList>
    </citation>
    <scope>NUCLEOTIDE SEQUENCE</scope>
    <source>
        <strain evidence="3">JCM 4477</strain>
    </source>
</reference>
<proteinExistence type="predicted"/>
<sequence length="245" mass="25407">MSSRGDLAAVVETLRLAPSGGLIDADPADCALSLGVDGVAVSALMGEGASELLWATSGASTVLEDLQYTLGEGPGPDVANSCAAVLVPDLTKVPADRWPALLPQALRAGVEAVFCLPLHIGGACLGTLTLQCAAAGPLPERDLADAWIVANTLTSVLVRNAERWTATAEDGSDLYRAVVHQAAGMISVQAEVSLAEALLLLRAHAFRQGTPVVRAAEDVVARRVHFRNDGDEPGASGRRRDCTRP</sequence>
<dbReference type="Gene3D" id="3.30.450.40">
    <property type="match status" value="1"/>
</dbReference>
<name>A0A919E2E3_9ACTN</name>
<reference evidence="3" key="1">
    <citation type="journal article" date="2014" name="Int. J. Syst. Evol. Microbiol.">
        <title>Complete genome sequence of Corynebacterium casei LMG S-19264T (=DSM 44701T), isolated from a smear-ripened cheese.</title>
        <authorList>
            <consortium name="US DOE Joint Genome Institute (JGI-PGF)"/>
            <person name="Walter F."/>
            <person name="Albersmeier A."/>
            <person name="Kalinowski J."/>
            <person name="Ruckert C."/>
        </authorList>
    </citation>
    <scope>NUCLEOTIDE SEQUENCE</scope>
    <source>
        <strain evidence="3">JCM 4477</strain>
    </source>
</reference>
<dbReference type="InterPro" id="IPR005561">
    <property type="entry name" value="ANTAR"/>
</dbReference>
<dbReference type="InterPro" id="IPR029016">
    <property type="entry name" value="GAF-like_dom_sf"/>
</dbReference>
<dbReference type="InterPro" id="IPR003018">
    <property type="entry name" value="GAF"/>
</dbReference>
<dbReference type="AlphaFoldDB" id="A0A919E2E3"/>
<dbReference type="RefSeq" id="WP_190204862.1">
    <property type="nucleotide sequence ID" value="NZ_BNBI01000006.1"/>
</dbReference>
<evidence type="ECO:0008006" key="5">
    <source>
        <dbReference type="Google" id="ProtNLM"/>
    </source>
</evidence>
<accession>A0A919E2E3</accession>
<keyword evidence="4" id="KW-1185">Reference proteome</keyword>
<dbReference type="SMART" id="SM01012">
    <property type="entry name" value="ANTAR"/>
    <property type="match status" value="1"/>
</dbReference>
<evidence type="ECO:0000313" key="4">
    <source>
        <dbReference type="Proteomes" id="UP000630718"/>
    </source>
</evidence>
<protein>
    <recommendedName>
        <fullName evidence="5">ANTAR domain-containing protein</fullName>
    </recommendedName>
</protein>
<evidence type="ECO:0000259" key="2">
    <source>
        <dbReference type="SMART" id="SM01012"/>
    </source>
</evidence>
<feature type="domain" description="ANTAR" evidence="2">
    <location>
        <begin position="160"/>
        <end position="220"/>
    </location>
</feature>
<dbReference type="GO" id="GO:0003723">
    <property type="term" value="F:RNA binding"/>
    <property type="evidence" value="ECO:0007669"/>
    <property type="project" value="InterPro"/>
</dbReference>
<gene>
    <name evidence="3" type="ORF">GCM10018772_31290</name>
</gene>
<dbReference type="EMBL" id="BNBI01000006">
    <property type="protein sequence ID" value="GHF03980.1"/>
    <property type="molecule type" value="Genomic_DNA"/>
</dbReference>
<comment type="caution">
    <text evidence="3">The sequence shown here is derived from an EMBL/GenBank/DDBJ whole genome shotgun (WGS) entry which is preliminary data.</text>
</comment>
<dbReference type="Pfam" id="PF01590">
    <property type="entry name" value="GAF"/>
    <property type="match status" value="1"/>
</dbReference>
<dbReference type="Proteomes" id="UP000630718">
    <property type="component" value="Unassembled WGS sequence"/>
</dbReference>
<dbReference type="SMART" id="SM00065">
    <property type="entry name" value="GAF"/>
    <property type="match status" value="1"/>
</dbReference>